<dbReference type="Proteomes" id="UP000554342">
    <property type="component" value="Unassembled WGS sequence"/>
</dbReference>
<dbReference type="AlphaFoldDB" id="A0A840YVC3"/>
<sequence length="180" mass="19312">MRIFLTALAVSLLGATPAMAQMSKFHPGPVFSDFGKIAPVESDLPIPKDSVFKLLFDSNAASDPATLNRIIDRAARFINMQVEAGVPEANIHVAIVLHGPAAYDVTKDDFYRTRHDGKPNLNVHAVSELIAHGVQIYVCGQSATAMDIGKDKLLPGVKMALSAMTADALLQQQGYTLIPS</sequence>
<proteinExistence type="predicted"/>
<reference evidence="2 3" key="1">
    <citation type="submission" date="2020-08" db="EMBL/GenBank/DDBJ databases">
        <title>Genomic Encyclopedia of Type Strains, Phase IV (KMG-IV): sequencing the most valuable type-strain genomes for metagenomic binning, comparative biology and taxonomic classification.</title>
        <authorList>
            <person name="Goeker M."/>
        </authorList>
    </citation>
    <scope>NUCLEOTIDE SEQUENCE [LARGE SCALE GENOMIC DNA]</scope>
    <source>
        <strain evidence="2 3">DSM 27203</strain>
    </source>
</reference>
<comment type="caution">
    <text evidence="2">The sequence shown here is derived from an EMBL/GenBank/DDBJ whole genome shotgun (WGS) entry which is preliminary data.</text>
</comment>
<dbReference type="PANTHER" id="PTHR37691:SF1">
    <property type="entry name" value="BLR3518 PROTEIN"/>
    <property type="match status" value="1"/>
</dbReference>
<dbReference type="Pfam" id="PF02635">
    <property type="entry name" value="DsrE"/>
    <property type="match status" value="1"/>
</dbReference>
<evidence type="ECO:0000313" key="3">
    <source>
        <dbReference type="Proteomes" id="UP000554342"/>
    </source>
</evidence>
<feature type="signal peptide" evidence="1">
    <location>
        <begin position="1"/>
        <end position="20"/>
    </location>
</feature>
<dbReference type="PANTHER" id="PTHR37691">
    <property type="entry name" value="BLR3518 PROTEIN"/>
    <property type="match status" value="1"/>
</dbReference>
<name>A0A840YVC3_9SPHN</name>
<protein>
    <submittedName>
        <fullName evidence="2">Intracellular sulfur oxidation DsrE/DsrF family protein</fullName>
    </submittedName>
</protein>
<dbReference type="Gene3D" id="3.40.1260.10">
    <property type="entry name" value="DsrEFH-like"/>
    <property type="match status" value="1"/>
</dbReference>
<accession>A0A840YVC3</accession>
<gene>
    <name evidence="2" type="ORF">FHR23_000391</name>
</gene>
<dbReference type="RefSeq" id="WP_184001242.1">
    <property type="nucleotide sequence ID" value="NZ_BAABIF010000004.1"/>
</dbReference>
<dbReference type="InterPro" id="IPR027396">
    <property type="entry name" value="DsrEFH-like"/>
</dbReference>
<keyword evidence="1" id="KW-0732">Signal</keyword>
<evidence type="ECO:0000256" key="1">
    <source>
        <dbReference type="SAM" id="SignalP"/>
    </source>
</evidence>
<dbReference type="EMBL" id="JACIJI010000001">
    <property type="protein sequence ID" value="MBB5717484.1"/>
    <property type="molecule type" value="Genomic_DNA"/>
</dbReference>
<dbReference type="SUPFAM" id="SSF75169">
    <property type="entry name" value="DsrEFH-like"/>
    <property type="match status" value="1"/>
</dbReference>
<dbReference type="InterPro" id="IPR003787">
    <property type="entry name" value="Sulphur_relay_DsrE/F-like"/>
</dbReference>
<evidence type="ECO:0000313" key="2">
    <source>
        <dbReference type="EMBL" id="MBB5717484.1"/>
    </source>
</evidence>
<organism evidence="2 3">
    <name type="scientific">Stakelama sediminis</name>
    <dbReference type="NCBI Taxonomy" id="463200"/>
    <lineage>
        <taxon>Bacteria</taxon>
        <taxon>Pseudomonadati</taxon>
        <taxon>Pseudomonadota</taxon>
        <taxon>Alphaproteobacteria</taxon>
        <taxon>Sphingomonadales</taxon>
        <taxon>Sphingomonadaceae</taxon>
        <taxon>Stakelama</taxon>
    </lineage>
</organism>
<keyword evidence="3" id="KW-1185">Reference proteome</keyword>
<feature type="chain" id="PRO_5032750105" evidence="1">
    <location>
        <begin position="21"/>
        <end position="180"/>
    </location>
</feature>